<evidence type="ECO:0000313" key="3">
    <source>
        <dbReference type="EMBL" id="KAL2803220.1"/>
    </source>
</evidence>
<keyword evidence="1" id="KW-0175">Coiled coil</keyword>
<keyword evidence="4" id="KW-1185">Reference proteome</keyword>
<feature type="region of interest" description="Disordered" evidence="2">
    <location>
        <begin position="484"/>
        <end position="508"/>
    </location>
</feature>
<dbReference type="EMBL" id="JBFXLT010000146">
    <property type="protein sequence ID" value="KAL2803220.1"/>
    <property type="molecule type" value="Genomic_DNA"/>
</dbReference>
<protein>
    <submittedName>
        <fullName evidence="3">Uncharacterized protein</fullName>
    </submittedName>
</protein>
<sequence>MEPPAPQNVPQRRSSSRPSFQAPTHASLAKSHPDVLERALSRSPTRKPARRDSRNDRQNEAETRGFGLRDRKALRPSIALTASPTNSVTRGQQSPFSFSPRSSGLGAFAVPPRRVSKRISASDLLFHSPTASQRIREETRLMSTPEDQLASELGSATGAPDMGEDDLEGPSLHDGFDEPDLPPTPTQLGLERPPGRPAGLLSSSPSKEQWGKRRATGAFEQSPSKLRIVDYGPASGDIPEHVTATINDALFPESVHKKRKLRRELSNDLETLKREVAKLEGLCEQLEQHGENIESYLSDLSPLLLSADPSHAATPDSRSNTRTVSSLLSTLLPFSTRPPPEPRRALPELNPFALDQNAQTDSYLSALAPLQLIASSHIIRSSKSDPLLERHELILSPPSPFPSSLYKISISYETNPETQSLISLSADIDENTPEYLRQWMKTRLANPLLKLDVSGLCWGINRYWESLVSRAQIWAQIEEKHADLLPNRSGPRGSRKPKKPASSSLEDTDALTTSDLRQILPHIERTSMLFESPEKSLLLSCELTIDEWTGEPELTPSICISKTGFDNDPSEKVAQDPKIIFQTILNEQLKGSQSGAAGGSDTQAILRATDCVLGALFGLNSEQ</sequence>
<feature type="compositionally biased region" description="Basic and acidic residues" evidence="2">
    <location>
        <begin position="31"/>
        <end position="40"/>
    </location>
</feature>
<feature type="region of interest" description="Disordered" evidence="2">
    <location>
        <begin position="1"/>
        <end position="108"/>
    </location>
</feature>
<evidence type="ECO:0000256" key="2">
    <source>
        <dbReference type="SAM" id="MobiDB-lite"/>
    </source>
</evidence>
<comment type="caution">
    <text evidence="3">The sequence shown here is derived from an EMBL/GenBank/DDBJ whole genome shotgun (WGS) entry which is preliminary data.</text>
</comment>
<proteinExistence type="predicted"/>
<gene>
    <name evidence="3" type="ORF">BJX63DRAFT_78523</name>
</gene>
<evidence type="ECO:0000256" key="1">
    <source>
        <dbReference type="SAM" id="Coils"/>
    </source>
</evidence>
<dbReference type="Proteomes" id="UP001610334">
    <property type="component" value="Unassembled WGS sequence"/>
</dbReference>
<organism evidence="3 4">
    <name type="scientific">Aspergillus granulosus</name>
    <dbReference type="NCBI Taxonomy" id="176169"/>
    <lineage>
        <taxon>Eukaryota</taxon>
        <taxon>Fungi</taxon>
        <taxon>Dikarya</taxon>
        <taxon>Ascomycota</taxon>
        <taxon>Pezizomycotina</taxon>
        <taxon>Eurotiomycetes</taxon>
        <taxon>Eurotiomycetidae</taxon>
        <taxon>Eurotiales</taxon>
        <taxon>Aspergillaceae</taxon>
        <taxon>Aspergillus</taxon>
        <taxon>Aspergillus subgen. Nidulantes</taxon>
    </lineage>
</organism>
<feature type="compositionally biased region" description="Basic and acidic residues" evidence="2">
    <location>
        <begin position="50"/>
        <end position="73"/>
    </location>
</feature>
<evidence type="ECO:0000313" key="4">
    <source>
        <dbReference type="Proteomes" id="UP001610334"/>
    </source>
</evidence>
<reference evidence="3 4" key="1">
    <citation type="submission" date="2024-07" db="EMBL/GenBank/DDBJ databases">
        <title>Section-level genome sequencing and comparative genomics of Aspergillus sections Usti and Cavernicolus.</title>
        <authorList>
            <consortium name="Lawrence Berkeley National Laboratory"/>
            <person name="Nybo J.L."/>
            <person name="Vesth T.C."/>
            <person name="Theobald S."/>
            <person name="Frisvad J.C."/>
            <person name="Larsen T.O."/>
            <person name="Kjaerboelling I."/>
            <person name="Rothschild-Mancinelli K."/>
            <person name="Lyhne E.K."/>
            <person name="Kogle M.E."/>
            <person name="Barry K."/>
            <person name="Clum A."/>
            <person name="Na H."/>
            <person name="Ledsgaard L."/>
            <person name="Lin J."/>
            <person name="Lipzen A."/>
            <person name="Kuo A."/>
            <person name="Riley R."/>
            <person name="Mondo S."/>
            <person name="Labutti K."/>
            <person name="Haridas S."/>
            <person name="Pangalinan J."/>
            <person name="Salamov A.A."/>
            <person name="Simmons B.A."/>
            <person name="Magnuson J.K."/>
            <person name="Chen J."/>
            <person name="Drula E."/>
            <person name="Henrissat B."/>
            <person name="Wiebenga A."/>
            <person name="Lubbers R.J."/>
            <person name="Gomes A.C."/>
            <person name="Makela M.R."/>
            <person name="Stajich J."/>
            <person name="Grigoriev I.V."/>
            <person name="Mortensen U.H."/>
            <person name="De Vries R.P."/>
            <person name="Baker S.E."/>
            <person name="Andersen M.R."/>
        </authorList>
    </citation>
    <scope>NUCLEOTIDE SEQUENCE [LARGE SCALE GENOMIC DNA]</scope>
    <source>
        <strain evidence="3 4">CBS 588.65</strain>
    </source>
</reference>
<feature type="coiled-coil region" evidence="1">
    <location>
        <begin position="255"/>
        <end position="289"/>
    </location>
</feature>
<name>A0ABR4GXN3_9EURO</name>
<feature type="region of interest" description="Disordered" evidence="2">
    <location>
        <begin position="152"/>
        <end position="221"/>
    </location>
</feature>
<accession>A0ABR4GXN3</accession>
<feature type="compositionally biased region" description="Low complexity" evidence="2">
    <location>
        <begin position="91"/>
        <end position="104"/>
    </location>
</feature>
<feature type="compositionally biased region" description="Polar residues" evidence="2">
    <location>
        <begin position="80"/>
        <end position="90"/>
    </location>
</feature>